<dbReference type="Gene3D" id="3.30.565.10">
    <property type="entry name" value="Histidine kinase-like ATPase, C-terminal domain"/>
    <property type="match status" value="1"/>
</dbReference>
<keyword evidence="1" id="KW-0723">Serine/threonine-protein kinase</keyword>
<sequence length="136" mass="14305">METEFSHTLAAGRAGLPAALDALEAWLNGLGLAPSVTGPVMVAADDILSNVLDHGGAQSVGITARAVAGLVTVEVVDDGEAFDPLAVEAPDTTLALEARDVGGLGVHLVRRLMDEVRYERRDGRNRLRFSKTFDAP</sequence>
<keyword evidence="3" id="KW-0067">ATP-binding</keyword>
<keyword evidence="1" id="KW-0418">Kinase</keyword>
<accession>A0A328BBB4</accession>
<dbReference type="InterPro" id="IPR003594">
    <property type="entry name" value="HATPase_dom"/>
</dbReference>
<keyword evidence="1" id="KW-0808">Transferase</keyword>
<name>A0A328BBB4_9CAUL</name>
<dbReference type="GO" id="GO:0004674">
    <property type="term" value="F:protein serine/threonine kinase activity"/>
    <property type="evidence" value="ECO:0007669"/>
    <property type="project" value="UniProtKB-KW"/>
</dbReference>
<gene>
    <name evidence="3" type="ORF">DJ019_17325</name>
</gene>
<evidence type="ECO:0000259" key="2">
    <source>
        <dbReference type="Pfam" id="PF13581"/>
    </source>
</evidence>
<comment type="caution">
    <text evidence="3">The sequence shown here is derived from an EMBL/GenBank/DDBJ whole genome shotgun (WGS) entry which is preliminary data.</text>
</comment>
<organism evidence="3 4">
    <name type="scientific">Phenylobacterium kunshanense</name>
    <dbReference type="NCBI Taxonomy" id="1445034"/>
    <lineage>
        <taxon>Bacteria</taxon>
        <taxon>Pseudomonadati</taxon>
        <taxon>Pseudomonadota</taxon>
        <taxon>Alphaproteobacteria</taxon>
        <taxon>Caulobacterales</taxon>
        <taxon>Caulobacteraceae</taxon>
        <taxon>Phenylobacterium</taxon>
    </lineage>
</organism>
<dbReference type="EMBL" id="QFYS01000009">
    <property type="protein sequence ID" value="RAK63034.1"/>
    <property type="molecule type" value="Genomic_DNA"/>
</dbReference>
<evidence type="ECO:0000313" key="4">
    <source>
        <dbReference type="Proteomes" id="UP000249524"/>
    </source>
</evidence>
<dbReference type="InterPro" id="IPR036890">
    <property type="entry name" value="HATPase_C_sf"/>
</dbReference>
<keyword evidence="4" id="KW-1185">Reference proteome</keyword>
<dbReference type="OrthoDB" id="9792240at2"/>
<evidence type="ECO:0000313" key="3">
    <source>
        <dbReference type="EMBL" id="RAK63034.1"/>
    </source>
</evidence>
<dbReference type="Proteomes" id="UP000249524">
    <property type="component" value="Unassembled WGS sequence"/>
</dbReference>
<dbReference type="GO" id="GO:0005524">
    <property type="term" value="F:ATP binding"/>
    <property type="evidence" value="ECO:0007669"/>
    <property type="project" value="UniProtKB-KW"/>
</dbReference>
<feature type="domain" description="Histidine kinase/HSP90-like ATPase" evidence="2">
    <location>
        <begin position="15"/>
        <end position="131"/>
    </location>
</feature>
<dbReference type="AlphaFoldDB" id="A0A328BBB4"/>
<protein>
    <submittedName>
        <fullName evidence="3">ATP-binding protein</fullName>
    </submittedName>
</protein>
<reference evidence="3 4" key="1">
    <citation type="submission" date="2018-05" db="EMBL/GenBank/DDBJ databases">
        <authorList>
            <person name="Lanie J.A."/>
            <person name="Ng W.-L."/>
            <person name="Kazmierczak K.M."/>
            <person name="Andrzejewski T.M."/>
            <person name="Davidsen T.M."/>
            <person name="Wayne K.J."/>
            <person name="Tettelin H."/>
            <person name="Glass J.I."/>
            <person name="Rusch D."/>
            <person name="Podicherti R."/>
            <person name="Tsui H.-C.T."/>
            <person name="Winkler M.E."/>
        </authorList>
    </citation>
    <scope>NUCLEOTIDE SEQUENCE [LARGE SCALE GENOMIC DNA]</scope>
    <source>
        <strain evidence="3 4">BUT-10</strain>
    </source>
</reference>
<dbReference type="InterPro" id="IPR050267">
    <property type="entry name" value="Anti-sigma-factor_SerPK"/>
</dbReference>
<dbReference type="CDD" id="cd16936">
    <property type="entry name" value="HATPase_RsbW-like"/>
    <property type="match status" value="1"/>
</dbReference>
<dbReference type="Pfam" id="PF13581">
    <property type="entry name" value="HATPase_c_2"/>
    <property type="match status" value="1"/>
</dbReference>
<dbReference type="PANTHER" id="PTHR35526">
    <property type="entry name" value="ANTI-SIGMA-F FACTOR RSBW-RELATED"/>
    <property type="match status" value="1"/>
</dbReference>
<evidence type="ECO:0000256" key="1">
    <source>
        <dbReference type="ARBA" id="ARBA00022527"/>
    </source>
</evidence>
<dbReference type="SUPFAM" id="SSF55874">
    <property type="entry name" value="ATPase domain of HSP90 chaperone/DNA topoisomerase II/histidine kinase"/>
    <property type="match status" value="1"/>
</dbReference>
<dbReference type="RefSeq" id="WP_111277372.1">
    <property type="nucleotide sequence ID" value="NZ_QFYS01000009.1"/>
</dbReference>
<proteinExistence type="predicted"/>
<keyword evidence="3" id="KW-0547">Nucleotide-binding</keyword>